<organism evidence="5 6">
    <name type="scientific">Pseudomonas frederiksbergensis</name>
    <dbReference type="NCBI Taxonomy" id="104087"/>
    <lineage>
        <taxon>Bacteria</taxon>
        <taxon>Pseudomonadati</taxon>
        <taxon>Pseudomonadota</taxon>
        <taxon>Gammaproteobacteria</taxon>
        <taxon>Pseudomonadales</taxon>
        <taxon>Pseudomonadaceae</taxon>
        <taxon>Pseudomonas</taxon>
    </lineage>
</organism>
<evidence type="ECO:0000256" key="3">
    <source>
        <dbReference type="ARBA" id="ARBA00023251"/>
    </source>
</evidence>
<comment type="caution">
    <text evidence="5">The sequence shown here is derived from an EMBL/GenBank/DDBJ whole genome shotgun (WGS) entry which is preliminary data.</text>
</comment>
<dbReference type="PROSITE" id="PS51819">
    <property type="entry name" value="VOC"/>
    <property type="match status" value="1"/>
</dbReference>
<dbReference type="RefSeq" id="WP_123361164.1">
    <property type="nucleotide sequence ID" value="NZ_MOBM01000042.1"/>
</dbReference>
<reference evidence="5 6" key="1">
    <citation type="submission" date="2016-10" db="EMBL/GenBank/DDBJ databases">
        <title>Comparative genome analysis of multiple Pseudomonas spp. focuses on biocontrol and plant growth promoting traits.</title>
        <authorList>
            <person name="Tao X.-Y."/>
            <person name="Taylor C.G."/>
        </authorList>
    </citation>
    <scope>NUCLEOTIDE SEQUENCE [LARGE SCALE GENOMIC DNA]</scope>
    <source>
        <strain evidence="5 6">36C6</strain>
    </source>
</reference>
<dbReference type="GO" id="GO:0046677">
    <property type="term" value="P:response to antibiotic"/>
    <property type="evidence" value="ECO:0007669"/>
    <property type="project" value="UniProtKB-KW"/>
</dbReference>
<name>A0A423HFB8_9PSED</name>
<dbReference type="Gene3D" id="3.10.180.10">
    <property type="entry name" value="2,3-Dihydroxybiphenyl 1,2-Dioxygenase, domain 1"/>
    <property type="match status" value="1"/>
</dbReference>
<accession>A0A423HFB8</accession>
<comment type="similarity">
    <text evidence="1">Belongs to the bleomycin resistance protein family.</text>
</comment>
<dbReference type="CDD" id="cd08349">
    <property type="entry name" value="BLMA_like"/>
    <property type="match status" value="1"/>
</dbReference>
<feature type="domain" description="VOC" evidence="4">
    <location>
        <begin position="3"/>
        <end position="134"/>
    </location>
</feature>
<evidence type="ECO:0000313" key="6">
    <source>
        <dbReference type="Proteomes" id="UP000284002"/>
    </source>
</evidence>
<dbReference type="InterPro" id="IPR029068">
    <property type="entry name" value="Glyas_Bleomycin-R_OHBP_Dase"/>
</dbReference>
<protein>
    <recommendedName>
        <fullName evidence="2">Bleomycin resistance protein</fullName>
    </recommendedName>
</protein>
<evidence type="ECO:0000313" key="5">
    <source>
        <dbReference type="EMBL" id="RON11809.1"/>
    </source>
</evidence>
<gene>
    <name evidence="5" type="ORF">BK662_31695</name>
</gene>
<sequence length="146" mass="16781">MTNYNKLVPEMIVSDIRSSLKFYCKVLGFSIEYERPENGFAFLSYNGSQLMLEQDDLHPSPWRVEPLEKPYGRGINLSIECPDVAALARALVLSGYELRKPIETFWYRSDKNLVGQSNFLVLDPDGYLLRFAQDLGTKPVKRDELL</sequence>
<dbReference type="EMBL" id="MOBM01000042">
    <property type="protein sequence ID" value="RON11809.1"/>
    <property type="molecule type" value="Genomic_DNA"/>
</dbReference>
<evidence type="ECO:0000259" key="4">
    <source>
        <dbReference type="PROSITE" id="PS51819"/>
    </source>
</evidence>
<dbReference type="Pfam" id="PF00903">
    <property type="entry name" value="Glyoxalase"/>
    <property type="match status" value="1"/>
</dbReference>
<dbReference type="Proteomes" id="UP000284002">
    <property type="component" value="Unassembled WGS sequence"/>
</dbReference>
<keyword evidence="3" id="KW-0046">Antibiotic resistance</keyword>
<dbReference type="AlphaFoldDB" id="A0A423HFB8"/>
<evidence type="ECO:0000256" key="1">
    <source>
        <dbReference type="ARBA" id="ARBA00011051"/>
    </source>
</evidence>
<dbReference type="SUPFAM" id="SSF54593">
    <property type="entry name" value="Glyoxalase/Bleomycin resistance protein/Dihydroxybiphenyl dioxygenase"/>
    <property type="match status" value="1"/>
</dbReference>
<dbReference type="InterPro" id="IPR004360">
    <property type="entry name" value="Glyas_Fos-R_dOase_dom"/>
</dbReference>
<proteinExistence type="inferred from homology"/>
<dbReference type="InterPro" id="IPR000335">
    <property type="entry name" value="Bleomycin-R"/>
</dbReference>
<dbReference type="InterPro" id="IPR037523">
    <property type="entry name" value="VOC_core"/>
</dbReference>
<evidence type="ECO:0000256" key="2">
    <source>
        <dbReference type="ARBA" id="ARBA00021572"/>
    </source>
</evidence>